<evidence type="ECO:0000313" key="1">
    <source>
        <dbReference type="EMBL" id="WAR01463.1"/>
    </source>
</evidence>
<organism evidence="1 2">
    <name type="scientific">Mya arenaria</name>
    <name type="common">Soft-shell clam</name>
    <dbReference type="NCBI Taxonomy" id="6604"/>
    <lineage>
        <taxon>Eukaryota</taxon>
        <taxon>Metazoa</taxon>
        <taxon>Spiralia</taxon>
        <taxon>Lophotrochozoa</taxon>
        <taxon>Mollusca</taxon>
        <taxon>Bivalvia</taxon>
        <taxon>Autobranchia</taxon>
        <taxon>Heteroconchia</taxon>
        <taxon>Euheterodonta</taxon>
        <taxon>Imparidentia</taxon>
        <taxon>Neoheterodontei</taxon>
        <taxon>Myida</taxon>
        <taxon>Myoidea</taxon>
        <taxon>Myidae</taxon>
        <taxon>Mya</taxon>
    </lineage>
</organism>
<evidence type="ECO:0008006" key="3">
    <source>
        <dbReference type="Google" id="ProtNLM"/>
    </source>
</evidence>
<dbReference type="PANTHER" id="PTHR46880">
    <property type="entry name" value="RAS-ASSOCIATING DOMAIN-CONTAINING PROTEIN"/>
    <property type="match status" value="1"/>
</dbReference>
<protein>
    <recommendedName>
        <fullName evidence="3">DUF4371 domain-containing protein</fullName>
    </recommendedName>
</protein>
<gene>
    <name evidence="1" type="ORF">MAR_008021</name>
</gene>
<reference evidence="1" key="1">
    <citation type="submission" date="2022-11" db="EMBL/GenBank/DDBJ databases">
        <title>Centuries of genome instability and evolution in soft-shell clam transmissible cancer (bioRxiv).</title>
        <authorList>
            <person name="Hart S.F.M."/>
            <person name="Yonemitsu M.A."/>
            <person name="Giersch R.M."/>
            <person name="Beal B.F."/>
            <person name="Arriagada G."/>
            <person name="Davis B.W."/>
            <person name="Ostrander E.A."/>
            <person name="Goff S.P."/>
            <person name="Metzger M.J."/>
        </authorList>
    </citation>
    <scope>NUCLEOTIDE SEQUENCE</scope>
    <source>
        <strain evidence="1">MELC-2E11</strain>
        <tissue evidence="1">Siphon/mantle</tissue>
    </source>
</reference>
<keyword evidence="2" id="KW-1185">Reference proteome</keyword>
<evidence type="ECO:0000313" key="2">
    <source>
        <dbReference type="Proteomes" id="UP001164746"/>
    </source>
</evidence>
<proteinExistence type="predicted"/>
<dbReference type="Proteomes" id="UP001164746">
    <property type="component" value="Chromosome 4"/>
</dbReference>
<accession>A0ABY7DXV4</accession>
<dbReference type="PANTHER" id="PTHR46880:SF5">
    <property type="entry name" value="DUF4371 DOMAIN-CONTAINING PROTEIN"/>
    <property type="match status" value="1"/>
</dbReference>
<dbReference type="EMBL" id="CP111015">
    <property type="protein sequence ID" value="WAR01463.1"/>
    <property type="molecule type" value="Genomic_DNA"/>
</dbReference>
<name>A0ABY7DXV4_MYAAR</name>
<feature type="non-terminal residue" evidence="1">
    <location>
        <position position="1"/>
    </location>
</feature>
<sequence length="254" mass="28127">LAEQDLWIPEQICLTIAEQFAAKTIHSVHLCAPKCCSILSSKETTRLLPKKFSYGFLSKKNWKAISTEIAQKTSCFHIERSKQSDLENMHLERAFSVAHFLMKQFIANLKFEPLLSEGSKQEIFETIGQTIKSEIVENVKESEAFGLLTDEVSDISVTENLSANALAIKTLIANNLKVNGIDIRKLTGFASDGAAVMVGKVNGVATQLRKDSPSLINVHCVCHRLALACTGSNQSLKYIEKVETLLRQLSLAIF</sequence>